<dbReference type="InterPro" id="IPR051549">
    <property type="entry name" value="PEP_Utilizing_Enz"/>
</dbReference>
<evidence type="ECO:0000313" key="3">
    <source>
        <dbReference type="Proteomes" id="UP000194903"/>
    </source>
</evidence>
<dbReference type="InterPro" id="IPR002192">
    <property type="entry name" value="PPDK_AMP/ATP-bd"/>
</dbReference>
<keyword evidence="2" id="KW-0670">Pyruvate</keyword>
<organism evidence="2 3">
    <name type="scientific">Butyricicoccus porcorum</name>
    <dbReference type="NCBI Taxonomy" id="1945634"/>
    <lineage>
        <taxon>Bacteria</taxon>
        <taxon>Bacillati</taxon>
        <taxon>Bacillota</taxon>
        <taxon>Clostridia</taxon>
        <taxon>Eubacteriales</taxon>
        <taxon>Butyricicoccaceae</taxon>
        <taxon>Butyricicoccus</taxon>
    </lineage>
</organism>
<proteinExistence type="predicted"/>
<dbReference type="Pfam" id="PF01326">
    <property type="entry name" value="PPDK_N"/>
    <property type="match status" value="1"/>
</dbReference>
<sequence>MAAFDRILSGLPGLDKALDNIRLGDNVVWRVSSVDDFRFFVEPYVRQALADKRNLIYIRFASHDELVPEQEGVTRYTLDPSEGFEPFTVAVHNIVEQEGFDAFYVFDCLSDLQVVWAADLMMGNFFRVTCPFLFQLDTVAFFPLIRGRHSFDAVARIRDTTQLLLDAYSDGETRYVQPLKVWNRFSSTMFLPHRFEPDGTLIPLTDGVGIGRFYALHDEEEERAADQNLDSWERFFSLARLQHDQGVLDDEGYRNMCRYMMTRDERMGALIGKHFRAQDYFRVRGRMIGTGTIGGKACGMLLARRLVRAAMPELGDTLEPHDSYYIGSDVFYTYIVANDCWDLRVRQKTEPGYFTLAAELKEKLLSGSFPPKIREQFRAMLEYFGQSPIIARSSSLLEDSFGNAFAGKYESVFCVNSGTPEERLEQFEQAVRTVYASTMDPSALEYRRRRGLDTKDEQMAILVQRVSGTNYNGKFFMPGAAGVGYSHSAYRWRPDMDPSAGMLRIVMGLGTRAVDRTEGDYPRLVSLDRPDTTTHTTMAQKHRFSQHCIDVLDFTSNSLVTRKLEELLPDLPDWYKYIVLEHDYEAESRLRERGAWREVCFATCQHLLAKKEFPRLMHRIMEILQAEYGVPVDIEFTVNCDKDGDFSVNLLQCRPLTSRNGSRTVTVPQLPPERTLFALHDATMGQSTELTFDYVVQVDPKGYYNYPYVQKPAVARAVGAVNRAFNETDATLMLLAPGRIGTSSPELGVPVVFADIANFSVICEVSDSSAGYMPELSYGSHMFQDLVEADIFYAAVFESEKTKLYQPGLLADCPDIFAELCPDAPEDLRGLVRVYDVRGRHLTLWSEMMTGQTVCGEKPE</sequence>
<gene>
    <name evidence="2" type="ORF">CBW42_06910</name>
</gene>
<protein>
    <submittedName>
        <fullName evidence="2">Phosphoenolpyruvate synthase</fullName>
    </submittedName>
</protein>
<dbReference type="InterPro" id="IPR013815">
    <property type="entry name" value="ATP_grasp_subdomain_1"/>
</dbReference>
<name>A0A252F444_9FIRM</name>
<dbReference type="Gene3D" id="3.30.470.20">
    <property type="entry name" value="ATP-grasp fold, B domain"/>
    <property type="match status" value="1"/>
</dbReference>
<keyword evidence="3" id="KW-1185">Reference proteome</keyword>
<dbReference type="GO" id="GO:0016301">
    <property type="term" value="F:kinase activity"/>
    <property type="evidence" value="ECO:0007669"/>
    <property type="project" value="InterPro"/>
</dbReference>
<comment type="caution">
    <text evidence="2">The sequence shown here is derived from an EMBL/GenBank/DDBJ whole genome shotgun (WGS) entry which is preliminary data.</text>
</comment>
<dbReference type="AlphaFoldDB" id="A0A252F444"/>
<dbReference type="GO" id="GO:0005524">
    <property type="term" value="F:ATP binding"/>
    <property type="evidence" value="ECO:0007669"/>
    <property type="project" value="InterPro"/>
</dbReference>
<dbReference type="Gene3D" id="3.30.1490.20">
    <property type="entry name" value="ATP-grasp fold, A domain"/>
    <property type="match status" value="1"/>
</dbReference>
<feature type="domain" description="Pyruvate phosphate dikinase AMP/ATP-binding" evidence="1">
    <location>
        <begin position="292"/>
        <end position="664"/>
    </location>
</feature>
<dbReference type="Proteomes" id="UP000194903">
    <property type="component" value="Unassembled WGS sequence"/>
</dbReference>
<reference evidence="2 3" key="1">
    <citation type="submission" date="2017-05" db="EMBL/GenBank/DDBJ databases">
        <title>Butyricicoccus porcorum sp. nov. a butyrate-producing bacterium from the swine intestinal tract.</title>
        <authorList>
            <person name="Trachsel J."/>
            <person name="Humphrey S."/>
            <person name="Allen H.K."/>
        </authorList>
    </citation>
    <scope>NUCLEOTIDE SEQUENCE [LARGE SCALE GENOMIC DNA]</scope>
    <source>
        <strain evidence="2">BB10</strain>
    </source>
</reference>
<dbReference type="PANTHER" id="PTHR43615:SF1">
    <property type="entry name" value="PPDK_N DOMAIN-CONTAINING PROTEIN"/>
    <property type="match status" value="1"/>
</dbReference>
<evidence type="ECO:0000259" key="1">
    <source>
        <dbReference type="Pfam" id="PF01326"/>
    </source>
</evidence>
<dbReference type="OrthoDB" id="9812167at2"/>
<dbReference type="PANTHER" id="PTHR43615">
    <property type="entry name" value="PHOSPHOENOLPYRUVATE SYNTHASE-RELATED"/>
    <property type="match status" value="1"/>
</dbReference>
<dbReference type="RefSeq" id="WP_087019086.1">
    <property type="nucleotide sequence ID" value="NZ_NHOC01000005.1"/>
</dbReference>
<dbReference type="SUPFAM" id="SSF56059">
    <property type="entry name" value="Glutathione synthetase ATP-binding domain-like"/>
    <property type="match status" value="1"/>
</dbReference>
<dbReference type="EMBL" id="NHOC01000005">
    <property type="protein sequence ID" value="OUM20554.1"/>
    <property type="molecule type" value="Genomic_DNA"/>
</dbReference>
<accession>A0A252F444</accession>
<evidence type="ECO:0000313" key="2">
    <source>
        <dbReference type="EMBL" id="OUM20554.1"/>
    </source>
</evidence>